<evidence type="ECO:0000256" key="7">
    <source>
        <dbReference type="RuleBase" id="RU363032"/>
    </source>
</evidence>
<feature type="transmembrane region" description="Helical" evidence="7">
    <location>
        <begin position="220"/>
        <end position="239"/>
    </location>
</feature>
<feature type="transmembrane region" description="Helical" evidence="7">
    <location>
        <begin position="264"/>
        <end position="285"/>
    </location>
</feature>
<evidence type="ECO:0000259" key="8">
    <source>
        <dbReference type="PROSITE" id="PS50928"/>
    </source>
</evidence>
<evidence type="ECO:0000313" key="9">
    <source>
        <dbReference type="EMBL" id="GBU03845.1"/>
    </source>
</evidence>
<dbReference type="EMBL" id="BHEO01000002">
    <property type="protein sequence ID" value="GBU03845.1"/>
    <property type="molecule type" value="Genomic_DNA"/>
</dbReference>
<organism evidence="10 11">
    <name type="scientific">Faecalimonas umbilicata</name>
    <dbReference type="NCBI Taxonomy" id="1912855"/>
    <lineage>
        <taxon>Bacteria</taxon>
        <taxon>Bacillati</taxon>
        <taxon>Bacillota</taxon>
        <taxon>Clostridia</taxon>
        <taxon>Lachnospirales</taxon>
        <taxon>Lachnospiraceae</taxon>
        <taxon>Faecalimonas</taxon>
    </lineage>
</organism>
<keyword evidence="6 7" id="KW-0472">Membrane</keyword>
<proteinExistence type="inferred from homology"/>
<feature type="transmembrane region" description="Helical" evidence="7">
    <location>
        <begin position="12"/>
        <end position="31"/>
    </location>
</feature>
<evidence type="ECO:0000256" key="2">
    <source>
        <dbReference type="ARBA" id="ARBA00022448"/>
    </source>
</evidence>
<dbReference type="Gene3D" id="1.10.3720.10">
    <property type="entry name" value="MetI-like"/>
    <property type="match status" value="1"/>
</dbReference>
<name>A0A4V2UQ23_9FIRM</name>
<feature type="transmembrane region" description="Helical" evidence="7">
    <location>
        <begin position="157"/>
        <end position="176"/>
    </location>
</feature>
<dbReference type="GeneID" id="97508162"/>
<evidence type="ECO:0000313" key="12">
    <source>
        <dbReference type="Proteomes" id="UP000702954"/>
    </source>
</evidence>
<evidence type="ECO:0000256" key="4">
    <source>
        <dbReference type="ARBA" id="ARBA00022692"/>
    </source>
</evidence>
<dbReference type="CDD" id="cd06261">
    <property type="entry name" value="TM_PBP2"/>
    <property type="match status" value="1"/>
</dbReference>
<dbReference type="PANTHER" id="PTHR30193:SF37">
    <property type="entry name" value="INNER MEMBRANE ABC TRANSPORTER PERMEASE PROTEIN YCJO"/>
    <property type="match status" value="1"/>
</dbReference>
<feature type="transmembrane region" description="Helical" evidence="7">
    <location>
        <begin position="107"/>
        <end position="128"/>
    </location>
</feature>
<dbReference type="GO" id="GO:0055085">
    <property type="term" value="P:transmembrane transport"/>
    <property type="evidence" value="ECO:0007669"/>
    <property type="project" value="InterPro"/>
</dbReference>
<keyword evidence="12" id="KW-1185">Reference proteome</keyword>
<comment type="caution">
    <text evidence="10">The sequence shown here is derived from an EMBL/GenBank/DDBJ whole genome shotgun (WGS) entry which is preliminary data.</text>
</comment>
<feature type="domain" description="ABC transmembrane type-1" evidence="8">
    <location>
        <begin position="69"/>
        <end position="285"/>
    </location>
</feature>
<reference evidence="10 11" key="2">
    <citation type="submission" date="2019-03" db="EMBL/GenBank/DDBJ databases">
        <title>Genomic Encyclopedia of Type Strains, Phase IV (KMG-IV): sequencing the most valuable type-strain genomes for metagenomic binning, comparative biology and taxonomic classification.</title>
        <authorList>
            <person name="Goeker M."/>
        </authorList>
    </citation>
    <scope>NUCLEOTIDE SEQUENCE [LARGE SCALE GENOMIC DNA]</scope>
    <source>
        <strain evidence="10 11">DSM 103426</strain>
    </source>
</reference>
<dbReference type="Proteomes" id="UP000294613">
    <property type="component" value="Unassembled WGS sequence"/>
</dbReference>
<dbReference type="InterPro" id="IPR051393">
    <property type="entry name" value="ABC_transporter_permease"/>
</dbReference>
<evidence type="ECO:0000313" key="11">
    <source>
        <dbReference type="Proteomes" id="UP000294613"/>
    </source>
</evidence>
<reference evidence="9 12" key="1">
    <citation type="journal article" date="2018" name="Int. J. Syst. Evol. Microbiol.">
        <title>Draft Genome Sequence of Faecalimonas umbilicata JCM 30896T, an Acetate-Producing Bacterium Isolated from Human Feces.</title>
        <authorList>
            <person name="Sakamoto M."/>
            <person name="Ikeyama N."/>
            <person name="Yuki M."/>
            <person name="Ohkuma M."/>
        </authorList>
    </citation>
    <scope>NUCLEOTIDE SEQUENCE [LARGE SCALE GENOMIC DNA]</scope>
    <source>
        <strain evidence="9 12">EGH7</strain>
    </source>
</reference>
<dbReference type="SUPFAM" id="SSF161098">
    <property type="entry name" value="MetI-like"/>
    <property type="match status" value="1"/>
</dbReference>
<protein>
    <submittedName>
        <fullName evidence="10">Carbohydrate ABC transporter membrane protein 1 (CUT1 family)</fullName>
    </submittedName>
    <submittedName>
        <fullName evidence="9">Sugar ABC transporter permease</fullName>
    </submittedName>
</protein>
<gene>
    <name evidence="10" type="ORF">EDD74_11075</name>
    <name evidence="9" type="ORF">FAEUMB_03860</name>
</gene>
<keyword evidence="5 7" id="KW-1133">Transmembrane helix</keyword>
<dbReference type="RefSeq" id="WP_008977121.1">
    <property type="nucleotide sequence ID" value="NZ_AP031411.1"/>
</dbReference>
<accession>A0A4V2UQ23</accession>
<dbReference type="EMBL" id="SLZV01000010">
    <property type="protein sequence ID" value="TCS68247.1"/>
    <property type="molecule type" value="Genomic_DNA"/>
</dbReference>
<dbReference type="Proteomes" id="UP000702954">
    <property type="component" value="Unassembled WGS sequence"/>
</dbReference>
<sequence length="296" mass="33506">MNRKRSERRFVFACLAPAVILMVLFIFIPTINVFRMSLYRMGGITNKQTFIGLENFKTLLGDKNFLQAMQNTILIIVLVMICTIILAVLFAALLNRGTFKGKNFFRVIFYIPNILSIVVIAGIFGAIYNPSTGLLNTFLKAIHLDGLARQWMAEPNIVIYSVIFALIWQAIGYYMVMYMASMAAIPPDYYEAASLDGATEIQMFFKITFPLIWSNIRTTLTFYIISTINLSFLFVQIMTNGGPNGNTEVALNYMYKQAYTNGSYGYGMAIGVVIFLFSFILAGIVNKITDREVYEF</sequence>
<dbReference type="AlphaFoldDB" id="A0A4V2UQ23"/>
<evidence type="ECO:0000313" key="10">
    <source>
        <dbReference type="EMBL" id="TCS68247.1"/>
    </source>
</evidence>
<comment type="subcellular location">
    <subcellularLocation>
        <location evidence="1 7">Cell membrane</location>
        <topology evidence="1 7">Multi-pass membrane protein</topology>
    </subcellularLocation>
</comment>
<keyword evidence="4 7" id="KW-0812">Transmembrane</keyword>
<dbReference type="GO" id="GO:0005886">
    <property type="term" value="C:plasma membrane"/>
    <property type="evidence" value="ECO:0007669"/>
    <property type="project" value="UniProtKB-SubCell"/>
</dbReference>
<dbReference type="InterPro" id="IPR035906">
    <property type="entry name" value="MetI-like_sf"/>
</dbReference>
<evidence type="ECO:0000256" key="5">
    <source>
        <dbReference type="ARBA" id="ARBA00022989"/>
    </source>
</evidence>
<dbReference type="PANTHER" id="PTHR30193">
    <property type="entry name" value="ABC TRANSPORTER PERMEASE PROTEIN"/>
    <property type="match status" value="1"/>
</dbReference>
<evidence type="ECO:0000256" key="3">
    <source>
        <dbReference type="ARBA" id="ARBA00022475"/>
    </source>
</evidence>
<keyword evidence="2 7" id="KW-0813">Transport</keyword>
<dbReference type="PROSITE" id="PS50928">
    <property type="entry name" value="ABC_TM1"/>
    <property type="match status" value="1"/>
</dbReference>
<dbReference type="Pfam" id="PF00528">
    <property type="entry name" value="BPD_transp_1"/>
    <property type="match status" value="1"/>
</dbReference>
<feature type="transmembrane region" description="Helical" evidence="7">
    <location>
        <begin position="73"/>
        <end position="95"/>
    </location>
</feature>
<dbReference type="InterPro" id="IPR000515">
    <property type="entry name" value="MetI-like"/>
</dbReference>
<evidence type="ECO:0000256" key="1">
    <source>
        <dbReference type="ARBA" id="ARBA00004651"/>
    </source>
</evidence>
<comment type="similarity">
    <text evidence="7">Belongs to the binding-protein-dependent transport system permease family.</text>
</comment>
<keyword evidence="3" id="KW-1003">Cell membrane</keyword>
<evidence type="ECO:0000256" key="6">
    <source>
        <dbReference type="ARBA" id="ARBA00023136"/>
    </source>
</evidence>